<keyword evidence="2" id="KW-0812">Transmembrane</keyword>
<protein>
    <submittedName>
        <fullName evidence="3">Uncharacterized protein</fullName>
    </submittedName>
</protein>
<proteinExistence type="predicted"/>
<dbReference type="Pfam" id="PF20567">
    <property type="entry name" value="DUF6776"/>
    <property type="match status" value="1"/>
</dbReference>
<feature type="coiled-coil region" evidence="1">
    <location>
        <begin position="59"/>
        <end position="128"/>
    </location>
</feature>
<name>A0A1J5RCG6_9ZZZZ</name>
<dbReference type="InterPro" id="IPR046703">
    <property type="entry name" value="DUF6776"/>
</dbReference>
<dbReference type="EMBL" id="MLJW01000216">
    <property type="protein sequence ID" value="OIQ93026.1"/>
    <property type="molecule type" value="Genomic_DNA"/>
</dbReference>
<evidence type="ECO:0000256" key="1">
    <source>
        <dbReference type="SAM" id="Coils"/>
    </source>
</evidence>
<organism evidence="3">
    <name type="scientific">mine drainage metagenome</name>
    <dbReference type="NCBI Taxonomy" id="410659"/>
    <lineage>
        <taxon>unclassified sequences</taxon>
        <taxon>metagenomes</taxon>
        <taxon>ecological metagenomes</taxon>
    </lineage>
</organism>
<keyword evidence="1" id="KW-0175">Coiled coil</keyword>
<feature type="transmembrane region" description="Helical" evidence="2">
    <location>
        <begin position="27"/>
        <end position="48"/>
    </location>
</feature>
<accession>A0A1J5RCG6</accession>
<comment type="caution">
    <text evidence="3">The sequence shown here is derived from an EMBL/GenBank/DDBJ whole genome shotgun (WGS) entry which is preliminary data.</text>
</comment>
<gene>
    <name evidence="3" type="ORF">GALL_250020</name>
</gene>
<keyword evidence="2" id="KW-0472">Membrane</keyword>
<sequence>MKMIRSFRRKFSISAPRLSVRPHVPWYVRWAIAVPFVLLIGLTIWWAYGSGLELAGFHRGESEKELSELRERVHFLEDQNTSQANQIAAYERQAQIDQASNQGIAAQLKNLHDENARLQEDLLFFQNLPLTGAREAELSIHRLKIEPDSLPGEYLCRMLLVQSVQQRGKAFQGSLQLVVNGLRDGRKVVLQFPQEDSPSEVAAYQLSFKYYQRVDKGFKLPPEMKVDSVEVRVFEKGIQEPKIKQTVDLPS</sequence>
<evidence type="ECO:0000256" key="2">
    <source>
        <dbReference type="SAM" id="Phobius"/>
    </source>
</evidence>
<reference evidence="3" key="1">
    <citation type="submission" date="2016-10" db="EMBL/GenBank/DDBJ databases">
        <title>Sequence of Gallionella enrichment culture.</title>
        <authorList>
            <person name="Poehlein A."/>
            <person name="Muehling M."/>
            <person name="Daniel R."/>
        </authorList>
    </citation>
    <scope>NUCLEOTIDE SEQUENCE</scope>
</reference>
<keyword evidence="2" id="KW-1133">Transmembrane helix</keyword>
<dbReference type="AlphaFoldDB" id="A0A1J5RCG6"/>
<evidence type="ECO:0000313" key="3">
    <source>
        <dbReference type="EMBL" id="OIQ93026.1"/>
    </source>
</evidence>